<protein>
    <submittedName>
        <fullName evidence="1">Uncharacterized protein</fullName>
    </submittedName>
</protein>
<sequence length="153" mass="16410">MTLNSSKLINPSPFLSTPLIIFLHSAREQSSPKLLITFCNSSADMTPFPSMSFSMASSESTPLVFSSTNSFRSINPSPSASTSTIIFSSSSSVAGWPRLPMMDPNSEAEILPSPLTSNFLNTCSSSAIWVGVSSDPEFVFEFVVVVVVVVDEL</sequence>
<dbReference type="EMBL" id="PKMF04000235">
    <property type="protein sequence ID" value="KAK7841739.1"/>
    <property type="molecule type" value="Genomic_DNA"/>
</dbReference>
<reference evidence="1 2" key="1">
    <citation type="journal article" date="2018" name="Sci. Data">
        <title>The draft genome sequence of cork oak.</title>
        <authorList>
            <person name="Ramos A.M."/>
            <person name="Usie A."/>
            <person name="Barbosa P."/>
            <person name="Barros P.M."/>
            <person name="Capote T."/>
            <person name="Chaves I."/>
            <person name="Simoes F."/>
            <person name="Abreu I."/>
            <person name="Carrasquinho I."/>
            <person name="Faro C."/>
            <person name="Guimaraes J.B."/>
            <person name="Mendonca D."/>
            <person name="Nobrega F."/>
            <person name="Rodrigues L."/>
            <person name="Saibo N.J.M."/>
            <person name="Varela M.C."/>
            <person name="Egas C."/>
            <person name="Matos J."/>
            <person name="Miguel C.M."/>
            <person name="Oliveira M.M."/>
            <person name="Ricardo C.P."/>
            <person name="Goncalves S."/>
        </authorList>
    </citation>
    <scope>NUCLEOTIDE SEQUENCE [LARGE SCALE GENOMIC DNA]</scope>
    <source>
        <strain evidence="2">cv. HL8</strain>
    </source>
</reference>
<dbReference type="Proteomes" id="UP000237347">
    <property type="component" value="Unassembled WGS sequence"/>
</dbReference>
<dbReference type="AlphaFoldDB" id="A0AAW0KT87"/>
<comment type="caution">
    <text evidence="1">The sequence shown here is derived from an EMBL/GenBank/DDBJ whole genome shotgun (WGS) entry which is preliminary data.</text>
</comment>
<evidence type="ECO:0000313" key="1">
    <source>
        <dbReference type="EMBL" id="KAK7841739.1"/>
    </source>
</evidence>
<keyword evidence="2" id="KW-1185">Reference proteome</keyword>
<gene>
    <name evidence="1" type="ORF">CFP56_015009</name>
</gene>
<evidence type="ECO:0000313" key="2">
    <source>
        <dbReference type="Proteomes" id="UP000237347"/>
    </source>
</evidence>
<organism evidence="1 2">
    <name type="scientific">Quercus suber</name>
    <name type="common">Cork oak</name>
    <dbReference type="NCBI Taxonomy" id="58331"/>
    <lineage>
        <taxon>Eukaryota</taxon>
        <taxon>Viridiplantae</taxon>
        <taxon>Streptophyta</taxon>
        <taxon>Embryophyta</taxon>
        <taxon>Tracheophyta</taxon>
        <taxon>Spermatophyta</taxon>
        <taxon>Magnoliopsida</taxon>
        <taxon>eudicotyledons</taxon>
        <taxon>Gunneridae</taxon>
        <taxon>Pentapetalae</taxon>
        <taxon>rosids</taxon>
        <taxon>fabids</taxon>
        <taxon>Fagales</taxon>
        <taxon>Fagaceae</taxon>
        <taxon>Quercus</taxon>
    </lineage>
</organism>
<name>A0AAW0KT87_QUESU</name>
<proteinExistence type="predicted"/>
<accession>A0AAW0KT87</accession>